<dbReference type="Gene3D" id="1.10.287.1080">
    <property type="entry name" value="MazG-like"/>
    <property type="match status" value="1"/>
</dbReference>
<accession>A0AAE4T3T1</accession>
<dbReference type="PIRSF" id="PIRSF029904">
    <property type="entry name" value="UCP029904_pph"/>
    <property type="match status" value="1"/>
</dbReference>
<reference evidence="2 3" key="1">
    <citation type="submission" date="2023-08" db="EMBL/GenBank/DDBJ databases">
        <title>Draft genome sequence of Thermococcus waiotapuensis WT1T, a thermophilic sulphur-dependent archaeon from order Thermococcales.</title>
        <authorList>
            <person name="Manners S.H."/>
            <person name="Carere C.R."/>
            <person name="Dhami M.K."/>
            <person name="Dobson R.C.J."/>
            <person name="Stott M.B."/>
        </authorList>
    </citation>
    <scope>NUCLEOTIDE SEQUENCE [LARGE SCALE GENOMIC DNA]</scope>
    <source>
        <strain evidence="2 3">WT1</strain>
    </source>
</reference>
<dbReference type="InterPro" id="IPR012359">
    <property type="entry name" value="MazG-related_YpjD"/>
</dbReference>
<dbReference type="InterPro" id="IPR004518">
    <property type="entry name" value="MazG-like_dom"/>
</dbReference>
<protein>
    <submittedName>
        <fullName evidence="2">MazG nucleotide pyrophosphohydrolase domain-containing protein</fullName>
    </submittedName>
</protein>
<sequence length="93" mass="10240">MEGQKEVDELIKSMGGYWRPFEMLAALVEEVGELADVMLALEGVKGGAGRERLEEELGDVLFALSSIANYYGINLAEALRKTVGKYRSRDLGD</sequence>
<dbReference type="InterPro" id="IPR047046">
    <property type="entry name" value="YpjD/YvdC"/>
</dbReference>
<dbReference type="EMBL" id="JAVDZE010000002">
    <property type="protein sequence ID" value="MDV3104061.1"/>
    <property type="molecule type" value="Genomic_DNA"/>
</dbReference>
<dbReference type="PANTHER" id="PTHR42692:SF1">
    <property type="entry name" value="NUCLEOTIDE PYROPHOSPHOHYDROLASE"/>
    <property type="match status" value="1"/>
</dbReference>
<dbReference type="RefSeq" id="WP_315341741.1">
    <property type="nucleotide sequence ID" value="NZ_JAVDZE010000002.1"/>
</dbReference>
<evidence type="ECO:0000259" key="1">
    <source>
        <dbReference type="Pfam" id="PF03819"/>
    </source>
</evidence>
<dbReference type="Proteomes" id="UP001245683">
    <property type="component" value="Unassembled WGS sequence"/>
</dbReference>
<dbReference type="SUPFAM" id="SSF101386">
    <property type="entry name" value="all-alpha NTP pyrophosphatases"/>
    <property type="match status" value="1"/>
</dbReference>
<feature type="domain" description="NTP pyrophosphohydrolase MazG-like" evidence="1">
    <location>
        <begin position="22"/>
        <end position="90"/>
    </location>
</feature>
<name>A0AAE4T3T1_9EURY</name>
<keyword evidence="3" id="KW-1185">Reference proteome</keyword>
<evidence type="ECO:0000313" key="3">
    <source>
        <dbReference type="Proteomes" id="UP001245683"/>
    </source>
</evidence>
<gene>
    <name evidence="2" type="ORF">RBI02_05835</name>
</gene>
<dbReference type="AlphaFoldDB" id="A0AAE4T3T1"/>
<evidence type="ECO:0000313" key="2">
    <source>
        <dbReference type="EMBL" id="MDV3104061.1"/>
    </source>
</evidence>
<proteinExistence type="predicted"/>
<dbReference type="PANTHER" id="PTHR42692">
    <property type="entry name" value="NUCLEOTIDE PYROPHOSPHOHYDROLASE"/>
    <property type="match status" value="1"/>
</dbReference>
<comment type="caution">
    <text evidence="2">The sequence shown here is derived from an EMBL/GenBank/DDBJ whole genome shotgun (WGS) entry which is preliminary data.</text>
</comment>
<dbReference type="Pfam" id="PF03819">
    <property type="entry name" value="MazG"/>
    <property type="match status" value="1"/>
</dbReference>
<organism evidence="2 3">
    <name type="scientific">Thermococcus waiotapuensis</name>
    <dbReference type="NCBI Taxonomy" id="90909"/>
    <lineage>
        <taxon>Archaea</taxon>
        <taxon>Methanobacteriati</taxon>
        <taxon>Methanobacteriota</taxon>
        <taxon>Thermococci</taxon>
        <taxon>Thermococcales</taxon>
        <taxon>Thermococcaceae</taxon>
        <taxon>Thermococcus</taxon>
    </lineage>
</organism>